<gene>
    <name evidence="1" type="ORF">KK062_06310</name>
</gene>
<sequence>MEKDKPELTGLFKDILQGMNDATRKLVEENAAIGGSLVISVNGEVKKVPAKDLLPQVRINKNPLQ</sequence>
<name>A0AAP2DX74_9BACT</name>
<evidence type="ECO:0000313" key="2">
    <source>
        <dbReference type="Proteomes" id="UP001319080"/>
    </source>
</evidence>
<dbReference type="EMBL" id="JAHESE010000004">
    <property type="protein sequence ID" value="MBT1707823.1"/>
    <property type="molecule type" value="Genomic_DNA"/>
</dbReference>
<proteinExistence type="predicted"/>
<organism evidence="1 2">
    <name type="scientific">Dawidia cretensis</name>
    <dbReference type="NCBI Taxonomy" id="2782350"/>
    <lineage>
        <taxon>Bacteria</taxon>
        <taxon>Pseudomonadati</taxon>
        <taxon>Bacteroidota</taxon>
        <taxon>Cytophagia</taxon>
        <taxon>Cytophagales</taxon>
        <taxon>Chryseotaleaceae</taxon>
        <taxon>Dawidia</taxon>
    </lineage>
</organism>
<dbReference type="Proteomes" id="UP001319080">
    <property type="component" value="Unassembled WGS sequence"/>
</dbReference>
<dbReference type="RefSeq" id="WP_254083416.1">
    <property type="nucleotide sequence ID" value="NZ_JAHESE010000004.1"/>
</dbReference>
<reference evidence="1 2" key="1">
    <citation type="submission" date="2021-05" db="EMBL/GenBank/DDBJ databases">
        <title>A Polyphasic approach of four new species of the genus Ohtaekwangia: Ohtaekwangia histidinii sp. nov., Ohtaekwangia cretensis sp. nov., Ohtaekwangia indiensis sp. nov., Ohtaekwangia reichenbachii sp. nov. from diverse environment.</title>
        <authorList>
            <person name="Octaviana S."/>
        </authorList>
    </citation>
    <scope>NUCLEOTIDE SEQUENCE [LARGE SCALE GENOMIC DNA]</scope>
    <source>
        <strain evidence="1 2">PWU5</strain>
    </source>
</reference>
<protein>
    <submittedName>
        <fullName evidence="1">Uncharacterized protein</fullName>
    </submittedName>
</protein>
<accession>A0AAP2DX74</accession>
<keyword evidence="2" id="KW-1185">Reference proteome</keyword>
<dbReference type="AlphaFoldDB" id="A0AAP2DX74"/>
<comment type="caution">
    <text evidence="1">The sequence shown here is derived from an EMBL/GenBank/DDBJ whole genome shotgun (WGS) entry which is preliminary data.</text>
</comment>
<evidence type="ECO:0000313" key="1">
    <source>
        <dbReference type="EMBL" id="MBT1707823.1"/>
    </source>
</evidence>